<gene>
    <name evidence="2" type="ORF">R1CP_16470</name>
</gene>
<feature type="region of interest" description="Disordered" evidence="1">
    <location>
        <begin position="104"/>
        <end position="123"/>
    </location>
</feature>
<protein>
    <submittedName>
        <fullName evidence="2">Uncharacterized protein</fullName>
    </submittedName>
</protein>
<dbReference type="EMBL" id="CP009111">
    <property type="protein sequence ID" value="ANS27982.1"/>
    <property type="molecule type" value="Genomic_DNA"/>
</dbReference>
<name>A0A1B1K5S0_RHOOP</name>
<reference evidence="2 3" key="1">
    <citation type="submission" date="2014-07" db="EMBL/GenBank/DDBJ databases">
        <authorList>
            <person name="Zhang J.E."/>
            <person name="Yang H."/>
            <person name="Guo J."/>
            <person name="Deng Z."/>
            <person name="Luo H."/>
            <person name="Luo M."/>
            <person name="Zhao B."/>
        </authorList>
    </citation>
    <scope>NUCLEOTIDE SEQUENCE [LARGE SCALE GENOMIC DNA]</scope>
    <source>
        <strain evidence="2 3">1CP</strain>
    </source>
</reference>
<dbReference type="RefSeq" id="WP_065490856.1">
    <property type="nucleotide sequence ID" value="NZ_CP009111.1"/>
</dbReference>
<evidence type="ECO:0000256" key="1">
    <source>
        <dbReference type="SAM" id="MobiDB-lite"/>
    </source>
</evidence>
<dbReference type="AlphaFoldDB" id="A0A1B1K5S0"/>
<evidence type="ECO:0000313" key="3">
    <source>
        <dbReference type="Proteomes" id="UP000186108"/>
    </source>
</evidence>
<sequence>MGLVAVARALIRAAYRLVRFPFHLVDDVVLPVIFDEQAPVRRAYGKFLLDCDGAAAYLLADDTAAVHAAFLRGRSAAFHDAITRHPGSLHAESEVVMMHHRARFRERRSATHPPGHSTTRPPR</sequence>
<dbReference type="PATRIC" id="fig|37919.13.peg.3406"/>
<organism evidence="2 3">
    <name type="scientific">Rhodococcus opacus</name>
    <name type="common">Nocardia opaca</name>
    <dbReference type="NCBI Taxonomy" id="37919"/>
    <lineage>
        <taxon>Bacteria</taxon>
        <taxon>Bacillati</taxon>
        <taxon>Actinomycetota</taxon>
        <taxon>Actinomycetes</taxon>
        <taxon>Mycobacteriales</taxon>
        <taxon>Nocardiaceae</taxon>
        <taxon>Rhodococcus</taxon>
    </lineage>
</organism>
<accession>A0A1B1K5S0</accession>
<dbReference type="Proteomes" id="UP000186108">
    <property type="component" value="Chromosome"/>
</dbReference>
<proteinExistence type="predicted"/>
<evidence type="ECO:0000313" key="2">
    <source>
        <dbReference type="EMBL" id="ANS27982.1"/>
    </source>
</evidence>